<sequence length="210" mass="22856">MEGERERERRKVCGERAWRSGDDYHNNSWCPALPCPAPGRGLGSAATLTLRLPPRPLRWAFCGHVICASEAETTQNKQTTRPQTRMPAAAAAVLVEATAVSGTLACCSPRRRPRQRAGSSGTLAGLAYPAVRGTPARCARTLTHPLHIDETFQIGPSGVAARGTIDYQIITFNHFMRSQITSGRRSANICLISTLNCDPQARPRLDLPAR</sequence>
<evidence type="ECO:0000313" key="2">
    <source>
        <dbReference type="Proteomes" id="UP001487740"/>
    </source>
</evidence>
<dbReference type="EMBL" id="JARAKH010000030">
    <property type="protein sequence ID" value="KAK8387210.1"/>
    <property type="molecule type" value="Genomic_DNA"/>
</dbReference>
<proteinExistence type="predicted"/>
<protein>
    <submittedName>
        <fullName evidence="1">Uncharacterized protein</fullName>
    </submittedName>
</protein>
<comment type="caution">
    <text evidence="1">The sequence shown here is derived from an EMBL/GenBank/DDBJ whole genome shotgun (WGS) entry which is preliminary data.</text>
</comment>
<organism evidence="1 2">
    <name type="scientific">Scylla paramamosain</name>
    <name type="common">Mud crab</name>
    <dbReference type="NCBI Taxonomy" id="85552"/>
    <lineage>
        <taxon>Eukaryota</taxon>
        <taxon>Metazoa</taxon>
        <taxon>Ecdysozoa</taxon>
        <taxon>Arthropoda</taxon>
        <taxon>Crustacea</taxon>
        <taxon>Multicrustacea</taxon>
        <taxon>Malacostraca</taxon>
        <taxon>Eumalacostraca</taxon>
        <taxon>Eucarida</taxon>
        <taxon>Decapoda</taxon>
        <taxon>Pleocyemata</taxon>
        <taxon>Brachyura</taxon>
        <taxon>Eubrachyura</taxon>
        <taxon>Portunoidea</taxon>
        <taxon>Portunidae</taxon>
        <taxon>Portuninae</taxon>
        <taxon>Scylla</taxon>
    </lineage>
</organism>
<name>A0AAW0TKJ3_SCYPA</name>
<keyword evidence="2" id="KW-1185">Reference proteome</keyword>
<dbReference type="Proteomes" id="UP001487740">
    <property type="component" value="Unassembled WGS sequence"/>
</dbReference>
<evidence type="ECO:0000313" key="1">
    <source>
        <dbReference type="EMBL" id="KAK8387210.1"/>
    </source>
</evidence>
<gene>
    <name evidence="1" type="ORF">O3P69_018091</name>
</gene>
<dbReference type="AlphaFoldDB" id="A0AAW0TKJ3"/>
<reference evidence="1 2" key="1">
    <citation type="submission" date="2023-03" db="EMBL/GenBank/DDBJ databases">
        <title>High-quality genome of Scylla paramamosain provides insights in environmental adaptation.</title>
        <authorList>
            <person name="Zhang L."/>
        </authorList>
    </citation>
    <scope>NUCLEOTIDE SEQUENCE [LARGE SCALE GENOMIC DNA]</scope>
    <source>
        <strain evidence="1">LZ_2023a</strain>
        <tissue evidence="1">Muscle</tissue>
    </source>
</reference>
<accession>A0AAW0TKJ3</accession>